<keyword evidence="2" id="KW-0808">Transferase</keyword>
<organism evidence="4 5">
    <name type="scientific">Persephonella atlantica</name>
    <dbReference type="NCBI Taxonomy" id="2699429"/>
    <lineage>
        <taxon>Bacteria</taxon>
        <taxon>Pseudomonadati</taxon>
        <taxon>Aquificota</taxon>
        <taxon>Aquificia</taxon>
        <taxon>Aquificales</taxon>
        <taxon>Hydrogenothermaceae</taxon>
        <taxon>Persephonella</taxon>
    </lineage>
</organism>
<name>A0ABS1GIP4_9AQUI</name>
<evidence type="ECO:0000259" key="3">
    <source>
        <dbReference type="Pfam" id="PF08241"/>
    </source>
</evidence>
<dbReference type="InterPro" id="IPR013216">
    <property type="entry name" value="Methyltransf_11"/>
</dbReference>
<proteinExistence type="predicted"/>
<accession>A0ABS1GIP4</accession>
<dbReference type="CDD" id="cd02440">
    <property type="entry name" value="AdoMet_MTases"/>
    <property type="match status" value="1"/>
</dbReference>
<dbReference type="InterPro" id="IPR029063">
    <property type="entry name" value="SAM-dependent_MTases_sf"/>
</dbReference>
<reference evidence="4 5" key="1">
    <citation type="journal article" date="2021" name="Syst. Appl. Microbiol.">
        <title>Persephonella atlantica sp. nov.: How to adapt to physico-chemical gradients in high temperature hydrothermal habitats.</title>
        <authorList>
            <person name="Francois D.X."/>
            <person name="Godfroy A."/>
            <person name="Mathien C."/>
            <person name="Aube J."/>
            <person name="Cathalot C."/>
            <person name="Lesongeur F."/>
            <person name="L'Haridon S."/>
            <person name="Philippon X."/>
            <person name="Roussel E.G."/>
        </authorList>
    </citation>
    <scope>NUCLEOTIDE SEQUENCE [LARGE SCALE GENOMIC DNA]</scope>
    <source>
        <strain evidence="4 5">MO1340</strain>
    </source>
</reference>
<dbReference type="Gene3D" id="3.40.50.150">
    <property type="entry name" value="Vaccinia Virus protein VP39"/>
    <property type="match status" value="1"/>
</dbReference>
<dbReference type="GO" id="GO:0008168">
    <property type="term" value="F:methyltransferase activity"/>
    <property type="evidence" value="ECO:0007669"/>
    <property type="project" value="UniProtKB-KW"/>
</dbReference>
<evidence type="ECO:0000313" key="5">
    <source>
        <dbReference type="Proteomes" id="UP000772812"/>
    </source>
</evidence>
<dbReference type="Proteomes" id="UP000772812">
    <property type="component" value="Unassembled WGS sequence"/>
</dbReference>
<comment type="caution">
    <text evidence="4">The sequence shown here is derived from an EMBL/GenBank/DDBJ whole genome shotgun (WGS) entry which is preliminary data.</text>
</comment>
<dbReference type="InterPro" id="IPR050602">
    <property type="entry name" value="Malonyl-ACP_OMT"/>
</dbReference>
<dbReference type="GO" id="GO:0032259">
    <property type="term" value="P:methylation"/>
    <property type="evidence" value="ECO:0007669"/>
    <property type="project" value="UniProtKB-KW"/>
</dbReference>
<evidence type="ECO:0000256" key="1">
    <source>
        <dbReference type="ARBA" id="ARBA00022603"/>
    </source>
</evidence>
<feature type="domain" description="Methyltransferase type 11" evidence="3">
    <location>
        <begin position="42"/>
        <end position="128"/>
    </location>
</feature>
<dbReference type="SUPFAM" id="SSF53335">
    <property type="entry name" value="S-adenosyl-L-methionine-dependent methyltransferases"/>
    <property type="match status" value="1"/>
</dbReference>
<protein>
    <submittedName>
        <fullName evidence="4">Methyltransferase domain-containing protein</fullName>
    </submittedName>
</protein>
<gene>
    <name evidence="4" type="ORF">GWK41_06975</name>
</gene>
<keyword evidence="1 4" id="KW-0489">Methyltransferase</keyword>
<keyword evidence="5" id="KW-1185">Reference proteome</keyword>
<dbReference type="PANTHER" id="PTHR13090:SF1">
    <property type="entry name" value="ARGININE-HYDROXYLASE NDUFAF5, MITOCHONDRIAL"/>
    <property type="match status" value="1"/>
</dbReference>
<dbReference type="Pfam" id="PF08241">
    <property type="entry name" value="Methyltransf_11"/>
    <property type="match status" value="1"/>
</dbReference>
<dbReference type="PANTHER" id="PTHR13090">
    <property type="entry name" value="ARGININE-HYDROXYLASE NDUFAF5, MITOCHONDRIAL"/>
    <property type="match status" value="1"/>
</dbReference>
<evidence type="ECO:0000313" key="4">
    <source>
        <dbReference type="EMBL" id="MBK3332808.1"/>
    </source>
</evidence>
<dbReference type="RefSeq" id="WP_200674218.1">
    <property type="nucleotide sequence ID" value="NZ_JAACYA010000002.1"/>
</dbReference>
<sequence>MKTLIKFSFSRFAESYDREAVLQKKAAQILLDFAGKLEGKGLDIGCGTGFLYRLSDYQDMTGIDISPEMVRFYSKFNRKTVIADMENLPFKKSSFDFVISNFSIHWADLEKISKEVKRVLKKDGLFIFNIPVQGSMEFVEQLLGSRKFDFLCAPDVLKILREKGFAIEDFFVENMQIEFSDGYSLLVHLHRTGVAINTENQSIGEKRKIVQRFKNHTEKALLNFKLLFVYCQKKSSS</sequence>
<dbReference type="EMBL" id="JAACYA010000002">
    <property type="protein sequence ID" value="MBK3332808.1"/>
    <property type="molecule type" value="Genomic_DNA"/>
</dbReference>
<evidence type="ECO:0000256" key="2">
    <source>
        <dbReference type="ARBA" id="ARBA00022679"/>
    </source>
</evidence>